<protein>
    <submittedName>
        <fullName evidence="3">Uncharacterized protein</fullName>
    </submittedName>
</protein>
<dbReference type="SUPFAM" id="SSF53955">
    <property type="entry name" value="Lysozyme-like"/>
    <property type="match status" value="1"/>
</dbReference>
<proteinExistence type="predicted"/>
<dbReference type="CDD" id="cd13926">
    <property type="entry name" value="N-acetylmuramidase_GH108"/>
    <property type="match status" value="1"/>
</dbReference>
<dbReference type="CAZy" id="GH108">
    <property type="family name" value="Glycoside Hydrolase Family 108"/>
</dbReference>
<dbReference type="InterPro" id="IPR023346">
    <property type="entry name" value="Lysozyme-like_dom_sf"/>
</dbReference>
<dbReference type="Gene3D" id="1.20.141.10">
    <property type="entry name" value="Chitosanase, subunit A, domain 1"/>
    <property type="match status" value="1"/>
</dbReference>
<dbReference type="OrthoDB" id="9815229at2"/>
<dbReference type="HOGENOM" id="CLU_082693_2_0_6"/>
<evidence type="ECO:0000259" key="2">
    <source>
        <dbReference type="Pfam" id="PF09374"/>
    </source>
</evidence>
<name>Q31HV3_HYDCU</name>
<dbReference type="eggNOG" id="COG3926">
    <property type="taxonomic scope" value="Bacteria"/>
</dbReference>
<dbReference type="AlphaFoldDB" id="Q31HV3"/>
<accession>Q31HV3</accession>
<evidence type="ECO:0000259" key="1">
    <source>
        <dbReference type="Pfam" id="PF05838"/>
    </source>
</evidence>
<dbReference type="KEGG" id="tcx:Tcr_0674"/>
<dbReference type="Pfam" id="PF09374">
    <property type="entry name" value="PG_binding_3"/>
    <property type="match status" value="1"/>
</dbReference>
<dbReference type="InterPro" id="IPR008565">
    <property type="entry name" value="TtsA-like_GH18_dom"/>
</dbReference>
<feature type="domain" description="TtsA-like Glycoside hydrolase family 108" evidence="1">
    <location>
        <begin position="8"/>
        <end position="89"/>
    </location>
</feature>
<evidence type="ECO:0000313" key="3">
    <source>
        <dbReference type="EMBL" id="ABB41270.1"/>
    </source>
</evidence>
<organism evidence="3">
    <name type="scientific">Hydrogenovibrio crunogenus (strain DSM 25203 / XCL-2)</name>
    <name type="common">Thiomicrospira crunogena</name>
    <dbReference type="NCBI Taxonomy" id="317025"/>
    <lineage>
        <taxon>Bacteria</taxon>
        <taxon>Pseudomonadati</taxon>
        <taxon>Pseudomonadota</taxon>
        <taxon>Gammaproteobacteria</taxon>
        <taxon>Thiotrichales</taxon>
        <taxon>Piscirickettsiaceae</taxon>
        <taxon>Hydrogenovibrio</taxon>
    </lineage>
</organism>
<dbReference type="EMBL" id="CP000109">
    <property type="protein sequence ID" value="ABB41270.1"/>
    <property type="molecule type" value="Genomic_DNA"/>
</dbReference>
<feature type="domain" description="Peptidoglycan binding" evidence="2">
    <location>
        <begin position="96"/>
        <end position="177"/>
    </location>
</feature>
<reference evidence="3" key="1">
    <citation type="submission" date="2006-07" db="EMBL/GenBank/DDBJ databases">
        <title>Complete sequence of Thiomicrospira crunogena XCL-2.</title>
        <authorList>
            <consortium name="US DOE Joint Genome Institute"/>
            <person name="Copeland A."/>
            <person name="Lucas S."/>
            <person name="Lapidus A."/>
            <person name="Barry K."/>
            <person name="Detter J.C."/>
            <person name="Glavina del Rio T."/>
            <person name="Hammon N."/>
            <person name="Israni S."/>
            <person name="Dalin E."/>
            <person name="Tice H."/>
            <person name="Pitluck S."/>
            <person name="Chain P."/>
            <person name="Malfatti S."/>
            <person name="Shin M."/>
            <person name="Vergez L."/>
            <person name="Schmutz J."/>
            <person name="Larimer F."/>
            <person name="Land M."/>
            <person name="Hauser L."/>
            <person name="Kyrpides N."/>
            <person name="Lykidis A."/>
            <person name="Scott K.M."/>
            <person name="Sievert S."/>
            <person name="Kerfeld C."/>
            <person name="Freyermuth S."/>
            <person name="Dobrinski K."/>
            <person name="Boller A."/>
            <person name="Fitzpatrick K."/>
            <person name="Thoma P."/>
            <person name="Moore J."/>
            <person name="Richardson P."/>
        </authorList>
    </citation>
    <scope>NUCLEOTIDE SEQUENCE</scope>
    <source>
        <strain evidence="3">XCL-2</strain>
    </source>
</reference>
<dbReference type="Pfam" id="PF05838">
    <property type="entry name" value="Glyco_hydro_108"/>
    <property type="match status" value="1"/>
</dbReference>
<gene>
    <name evidence="3" type="ordered locus">Tcr_0674</name>
</gene>
<dbReference type="InterPro" id="IPR018537">
    <property type="entry name" value="Peptidoglycan-bd_3"/>
</dbReference>
<sequence length="180" mass="20325">MSFDQSFPKVIKVEGGDSDNKNDSGGKTRFGITQAVASMHGFDDVSKLTIQQAKSIYKSDYWDLLHLDNIDLLSDKIAFELFDTAVNMGVGTSGIFLQRALNSLNDQQRYFPDLKVDGIIGAKTIYALTIYKGVRQQKGVNVLLKILNSLQCVRYVELTEKREKDEDFLYGWVTNRVNMP</sequence>
<dbReference type="STRING" id="317025.Tcr_0674"/>